<evidence type="ECO:0000313" key="1">
    <source>
        <dbReference type="EMBL" id="CAK1553885.1"/>
    </source>
</evidence>
<organism evidence="1 2">
    <name type="scientific">Leptosia nina</name>
    <dbReference type="NCBI Taxonomy" id="320188"/>
    <lineage>
        <taxon>Eukaryota</taxon>
        <taxon>Metazoa</taxon>
        <taxon>Ecdysozoa</taxon>
        <taxon>Arthropoda</taxon>
        <taxon>Hexapoda</taxon>
        <taxon>Insecta</taxon>
        <taxon>Pterygota</taxon>
        <taxon>Neoptera</taxon>
        <taxon>Endopterygota</taxon>
        <taxon>Lepidoptera</taxon>
        <taxon>Glossata</taxon>
        <taxon>Ditrysia</taxon>
        <taxon>Papilionoidea</taxon>
        <taxon>Pieridae</taxon>
        <taxon>Pierinae</taxon>
        <taxon>Leptosia</taxon>
    </lineage>
</organism>
<sequence>MRMTECWWYFAAVPCVRLDLKGSYKEFKDWDTASYLFGSGLKTRGTRGFCALIGPHRISFEKEGAQVRPSERPRGGARRNCGLDLGRQSSACVPRRPPHVPPPIMSLFLLLLCCQTLSRSAGDGS</sequence>
<gene>
    <name evidence="1" type="ORF">LNINA_LOCUS12847</name>
</gene>
<evidence type="ECO:0000313" key="2">
    <source>
        <dbReference type="Proteomes" id="UP001497472"/>
    </source>
</evidence>
<comment type="caution">
    <text evidence="1">The sequence shown here is derived from an EMBL/GenBank/DDBJ whole genome shotgun (WGS) entry which is preliminary data.</text>
</comment>
<keyword evidence="2" id="KW-1185">Reference proteome</keyword>
<protein>
    <submittedName>
        <fullName evidence="1">Uncharacterized protein</fullName>
    </submittedName>
</protein>
<accession>A0AAV1JWJ7</accession>
<dbReference type="AlphaFoldDB" id="A0AAV1JWJ7"/>
<name>A0AAV1JWJ7_9NEOP</name>
<proteinExistence type="predicted"/>
<dbReference type="Proteomes" id="UP001497472">
    <property type="component" value="Unassembled WGS sequence"/>
</dbReference>
<dbReference type="EMBL" id="CAVLEF010000263">
    <property type="protein sequence ID" value="CAK1553885.1"/>
    <property type="molecule type" value="Genomic_DNA"/>
</dbReference>
<reference evidence="1 2" key="1">
    <citation type="submission" date="2023-11" db="EMBL/GenBank/DDBJ databases">
        <authorList>
            <person name="Okamura Y."/>
        </authorList>
    </citation>
    <scope>NUCLEOTIDE SEQUENCE [LARGE SCALE GENOMIC DNA]</scope>
</reference>